<dbReference type="AlphaFoldDB" id="A0A1G2CHP1"/>
<name>A0A1G2CHP1_9BACT</name>
<comment type="caution">
    <text evidence="1">The sequence shown here is derived from an EMBL/GenBank/DDBJ whole genome shotgun (WGS) entry which is preliminary data.</text>
</comment>
<dbReference type="Gene3D" id="3.40.50.150">
    <property type="entry name" value="Vaccinia Virus protein VP39"/>
    <property type="match status" value="1"/>
</dbReference>
<dbReference type="Proteomes" id="UP000178495">
    <property type="component" value="Unassembled WGS sequence"/>
</dbReference>
<dbReference type="EMBL" id="MHLC01000025">
    <property type="protein sequence ID" value="OGZ00923.1"/>
    <property type="molecule type" value="Genomic_DNA"/>
</dbReference>
<protein>
    <recommendedName>
        <fullName evidence="3">Class I SAM-dependent methyltransferase</fullName>
    </recommendedName>
</protein>
<proteinExistence type="predicted"/>
<sequence>MRGLVYAELRLRGYKIKEGASSPAELMYLYKTAKRPNIDCVAEIGFHLGFSSYAFLKANRKISVISFDIGSHPFISAAKKIIDRKFPGRHTILYGDSTKAVPEFARQNPNIKFDLIFIDGGHDYETARADIQNMKSLARPDTIVIIDDLTPWLPRGKGPTQAWTEAINKKEIVQDELYKDGKLVRAIEPPGERSWAIGHYVFA</sequence>
<accession>A0A1G2CHP1</accession>
<reference evidence="1 2" key="1">
    <citation type="journal article" date="2016" name="Nat. Commun.">
        <title>Thousands of microbial genomes shed light on interconnected biogeochemical processes in an aquifer system.</title>
        <authorList>
            <person name="Anantharaman K."/>
            <person name="Brown C.T."/>
            <person name="Hug L.A."/>
            <person name="Sharon I."/>
            <person name="Castelle C.J."/>
            <person name="Probst A.J."/>
            <person name="Thomas B.C."/>
            <person name="Singh A."/>
            <person name="Wilkins M.J."/>
            <person name="Karaoz U."/>
            <person name="Brodie E.L."/>
            <person name="Williams K.H."/>
            <person name="Hubbard S.S."/>
            <person name="Banfield J.F."/>
        </authorList>
    </citation>
    <scope>NUCLEOTIDE SEQUENCE [LARGE SCALE GENOMIC DNA]</scope>
</reference>
<evidence type="ECO:0000313" key="2">
    <source>
        <dbReference type="Proteomes" id="UP000178495"/>
    </source>
</evidence>
<gene>
    <name evidence="1" type="ORF">A3A43_01820</name>
</gene>
<dbReference type="InterPro" id="IPR029063">
    <property type="entry name" value="SAM-dependent_MTases_sf"/>
</dbReference>
<dbReference type="Pfam" id="PF13578">
    <property type="entry name" value="Methyltransf_24"/>
    <property type="match status" value="1"/>
</dbReference>
<dbReference type="SUPFAM" id="SSF53335">
    <property type="entry name" value="S-adenosyl-L-methionine-dependent methyltransferases"/>
    <property type="match status" value="1"/>
</dbReference>
<evidence type="ECO:0008006" key="3">
    <source>
        <dbReference type="Google" id="ProtNLM"/>
    </source>
</evidence>
<evidence type="ECO:0000313" key="1">
    <source>
        <dbReference type="EMBL" id="OGZ00923.1"/>
    </source>
</evidence>
<organism evidence="1 2">
    <name type="scientific">Candidatus Liptonbacteria bacterium RIFCSPLOWO2_01_FULL_56_20</name>
    <dbReference type="NCBI Taxonomy" id="1798652"/>
    <lineage>
        <taxon>Bacteria</taxon>
        <taxon>Candidatus Liptoniibacteriota</taxon>
    </lineage>
</organism>
<dbReference type="STRING" id="1798652.A3A43_01820"/>